<feature type="chain" id="PRO_5025486721" description="Extracellular membrane protein CFEM domain-containing protein" evidence="2">
    <location>
        <begin position="18"/>
        <end position="150"/>
    </location>
</feature>
<evidence type="ECO:0008006" key="5">
    <source>
        <dbReference type="Google" id="ProtNLM"/>
    </source>
</evidence>
<dbReference type="Proteomes" id="UP000799770">
    <property type="component" value="Unassembled WGS sequence"/>
</dbReference>
<evidence type="ECO:0000256" key="2">
    <source>
        <dbReference type="SAM" id="SignalP"/>
    </source>
</evidence>
<dbReference type="EMBL" id="ML977327">
    <property type="protein sequence ID" value="KAF2113631.1"/>
    <property type="molecule type" value="Genomic_DNA"/>
</dbReference>
<evidence type="ECO:0000313" key="4">
    <source>
        <dbReference type="Proteomes" id="UP000799770"/>
    </source>
</evidence>
<evidence type="ECO:0000256" key="1">
    <source>
        <dbReference type="SAM" id="MobiDB-lite"/>
    </source>
</evidence>
<evidence type="ECO:0000313" key="3">
    <source>
        <dbReference type="EMBL" id="KAF2113631.1"/>
    </source>
</evidence>
<proteinExistence type="predicted"/>
<sequence length="150" mass="15415">MKSSIVFSLFLTSTTLASPLVKRWACGLNGDPPAYACAPNTGCKDEIAWGNCAFDTGLTACNDPAPSTTQPVSACQSAAFAACDPGQNSGNNSVSTNGTMPGNNSTNMNGTAPPVGGNTEQQGGSGISRADGSMYISLMIFYLIWGFELL</sequence>
<feature type="compositionally biased region" description="Polar residues" evidence="1">
    <location>
        <begin position="100"/>
        <end position="110"/>
    </location>
</feature>
<keyword evidence="2" id="KW-0732">Signal</keyword>
<feature type="signal peptide" evidence="2">
    <location>
        <begin position="1"/>
        <end position="17"/>
    </location>
</feature>
<protein>
    <recommendedName>
        <fullName evidence="5">Extracellular membrane protein CFEM domain-containing protein</fullName>
    </recommendedName>
</protein>
<dbReference type="AlphaFoldDB" id="A0A6A5Z5N5"/>
<reference evidence="3" key="1">
    <citation type="journal article" date="2020" name="Stud. Mycol.">
        <title>101 Dothideomycetes genomes: a test case for predicting lifestyles and emergence of pathogens.</title>
        <authorList>
            <person name="Haridas S."/>
            <person name="Albert R."/>
            <person name="Binder M."/>
            <person name="Bloem J."/>
            <person name="Labutti K."/>
            <person name="Salamov A."/>
            <person name="Andreopoulos B."/>
            <person name="Baker S."/>
            <person name="Barry K."/>
            <person name="Bills G."/>
            <person name="Bluhm B."/>
            <person name="Cannon C."/>
            <person name="Castanera R."/>
            <person name="Culley D."/>
            <person name="Daum C."/>
            <person name="Ezra D."/>
            <person name="Gonzalez J."/>
            <person name="Henrissat B."/>
            <person name="Kuo A."/>
            <person name="Liang C."/>
            <person name="Lipzen A."/>
            <person name="Lutzoni F."/>
            <person name="Magnuson J."/>
            <person name="Mondo S."/>
            <person name="Nolan M."/>
            <person name="Ohm R."/>
            <person name="Pangilinan J."/>
            <person name="Park H.-J."/>
            <person name="Ramirez L."/>
            <person name="Alfaro M."/>
            <person name="Sun H."/>
            <person name="Tritt A."/>
            <person name="Yoshinaga Y."/>
            <person name="Zwiers L.-H."/>
            <person name="Turgeon B."/>
            <person name="Goodwin S."/>
            <person name="Spatafora J."/>
            <person name="Crous P."/>
            <person name="Grigoriev I."/>
        </authorList>
    </citation>
    <scope>NUCLEOTIDE SEQUENCE</scope>
    <source>
        <strain evidence="3">CBS 627.86</strain>
    </source>
</reference>
<name>A0A6A5Z5N5_9PLEO</name>
<keyword evidence="4" id="KW-1185">Reference proteome</keyword>
<gene>
    <name evidence="3" type="ORF">BDV96DRAFT_601116</name>
</gene>
<organism evidence="3 4">
    <name type="scientific">Lophiotrema nucula</name>
    <dbReference type="NCBI Taxonomy" id="690887"/>
    <lineage>
        <taxon>Eukaryota</taxon>
        <taxon>Fungi</taxon>
        <taxon>Dikarya</taxon>
        <taxon>Ascomycota</taxon>
        <taxon>Pezizomycotina</taxon>
        <taxon>Dothideomycetes</taxon>
        <taxon>Pleosporomycetidae</taxon>
        <taxon>Pleosporales</taxon>
        <taxon>Lophiotremataceae</taxon>
        <taxon>Lophiotrema</taxon>
    </lineage>
</organism>
<accession>A0A6A5Z5N5</accession>
<dbReference type="OrthoDB" id="3775550at2759"/>
<feature type="region of interest" description="Disordered" evidence="1">
    <location>
        <begin position="91"/>
        <end position="125"/>
    </location>
</feature>